<evidence type="ECO:0000313" key="3">
    <source>
        <dbReference type="Proteomes" id="UP000095283"/>
    </source>
</evidence>
<protein>
    <submittedName>
        <fullName evidence="4">Pur_ac_phosph_N domain-containing protein</fullName>
    </submittedName>
</protein>
<accession>A0A1I7XLJ7</accession>
<dbReference type="GO" id="GO:0003993">
    <property type="term" value="F:acid phosphatase activity"/>
    <property type="evidence" value="ECO:0007669"/>
    <property type="project" value="InterPro"/>
</dbReference>
<keyword evidence="1" id="KW-0732">Signal</keyword>
<dbReference type="InterPro" id="IPR008963">
    <property type="entry name" value="Purple_acid_Pase-like_N"/>
</dbReference>
<dbReference type="PANTHER" id="PTHR45867:SF10">
    <property type="entry name" value="PURPLE ACID PHOSPHATASE"/>
    <property type="match status" value="1"/>
</dbReference>
<dbReference type="Pfam" id="PF16656">
    <property type="entry name" value="Pur_ac_phosph_N"/>
    <property type="match status" value="1"/>
</dbReference>
<feature type="chain" id="PRO_5009311318" evidence="1">
    <location>
        <begin position="25"/>
        <end position="161"/>
    </location>
</feature>
<proteinExistence type="predicted"/>
<dbReference type="Proteomes" id="UP000095283">
    <property type="component" value="Unplaced"/>
</dbReference>
<organism evidence="3 4">
    <name type="scientific">Heterorhabditis bacteriophora</name>
    <name type="common">Entomopathogenic nematode worm</name>
    <dbReference type="NCBI Taxonomy" id="37862"/>
    <lineage>
        <taxon>Eukaryota</taxon>
        <taxon>Metazoa</taxon>
        <taxon>Ecdysozoa</taxon>
        <taxon>Nematoda</taxon>
        <taxon>Chromadorea</taxon>
        <taxon>Rhabditida</taxon>
        <taxon>Rhabditina</taxon>
        <taxon>Rhabditomorpha</taxon>
        <taxon>Strongyloidea</taxon>
        <taxon>Heterorhabditidae</taxon>
        <taxon>Heterorhabditis</taxon>
    </lineage>
</organism>
<dbReference type="PANTHER" id="PTHR45867">
    <property type="entry name" value="PURPLE ACID PHOSPHATASE"/>
    <property type="match status" value="1"/>
</dbReference>
<feature type="domain" description="Purple acid phosphatase N-terminal" evidence="2">
    <location>
        <begin position="28"/>
        <end position="109"/>
    </location>
</feature>
<evidence type="ECO:0000259" key="2">
    <source>
        <dbReference type="Pfam" id="PF16656"/>
    </source>
</evidence>
<evidence type="ECO:0000256" key="1">
    <source>
        <dbReference type="SAM" id="SignalP"/>
    </source>
</evidence>
<dbReference type="GO" id="GO:0046872">
    <property type="term" value="F:metal ion binding"/>
    <property type="evidence" value="ECO:0007669"/>
    <property type="project" value="InterPro"/>
</dbReference>
<name>A0A1I7XLJ7_HETBA</name>
<keyword evidence="3" id="KW-1185">Reference proteome</keyword>
<dbReference type="AlphaFoldDB" id="A0A1I7XLJ7"/>
<dbReference type="Gene3D" id="2.60.40.380">
    <property type="entry name" value="Purple acid phosphatase-like, N-terminal"/>
    <property type="match status" value="1"/>
</dbReference>
<dbReference type="SUPFAM" id="SSF49363">
    <property type="entry name" value="Purple acid phosphatase, N-terminal domain"/>
    <property type="match status" value="1"/>
</dbReference>
<dbReference type="WBParaSite" id="Hba_18652">
    <property type="protein sequence ID" value="Hba_18652"/>
    <property type="gene ID" value="Hba_18652"/>
</dbReference>
<evidence type="ECO:0000313" key="4">
    <source>
        <dbReference type="WBParaSite" id="Hba_18652"/>
    </source>
</evidence>
<feature type="signal peptide" evidence="1">
    <location>
        <begin position="1"/>
        <end position="24"/>
    </location>
</feature>
<dbReference type="InterPro" id="IPR015914">
    <property type="entry name" value="PAPs_N"/>
</dbReference>
<sequence>MFLPQVPTLRFCILVNALCSLGSAVPYPEQVHLSFMGNNSVMAVSWITFEYDSTTVKYGPKSTNITFTAEDSVTEWTFGGITRYSHRAVMRELKPETEYYYQIGSRSFTFRTLAMNSQSYKVCIFGDLGYWHGNSTASIIKNGLAGKYDFIIHVGKYFQEA</sequence>
<reference evidence="4" key="1">
    <citation type="submission" date="2016-11" db="UniProtKB">
        <authorList>
            <consortium name="WormBaseParasite"/>
        </authorList>
    </citation>
    <scope>IDENTIFICATION</scope>
</reference>